<sequence>MCKSWCGCVEASIRYVTWRLDSVPVLSFLLVLSFGWSFAEATTTGVEESKLLGWLKFIEFHVEMETRTRELTVLHIANTLDFLFRACHRGPQMHSDIFSLSRSSSTSSVDAVKHTCSMKCNPLEISSKVLLSDCKLVQLLFGSESEAYHRKNPAPWDSVNGVSFAFYWLPRCFLRNRLMLGY</sequence>
<dbReference type="EMBL" id="MDYQ01000024">
    <property type="protein sequence ID" value="PRP86977.1"/>
    <property type="molecule type" value="Genomic_DNA"/>
</dbReference>
<comment type="caution">
    <text evidence="1">The sequence shown here is derived from an EMBL/GenBank/DDBJ whole genome shotgun (WGS) entry which is preliminary data.</text>
</comment>
<evidence type="ECO:0000313" key="1">
    <source>
        <dbReference type="EMBL" id="PRP86977.1"/>
    </source>
</evidence>
<dbReference type="Proteomes" id="UP000241769">
    <property type="component" value="Unassembled WGS sequence"/>
</dbReference>
<dbReference type="AlphaFoldDB" id="A0A2P6NSN9"/>
<proteinExistence type="predicted"/>
<name>A0A2P6NSN9_9EUKA</name>
<reference evidence="1 2" key="1">
    <citation type="journal article" date="2018" name="Genome Biol. Evol.">
        <title>Multiple Roots of Fruiting Body Formation in Amoebozoa.</title>
        <authorList>
            <person name="Hillmann F."/>
            <person name="Forbes G."/>
            <person name="Novohradska S."/>
            <person name="Ferling I."/>
            <person name="Riege K."/>
            <person name="Groth M."/>
            <person name="Westermann M."/>
            <person name="Marz M."/>
            <person name="Spaller T."/>
            <person name="Winckler T."/>
            <person name="Schaap P."/>
            <person name="Glockner G."/>
        </authorList>
    </citation>
    <scope>NUCLEOTIDE SEQUENCE [LARGE SCALE GENOMIC DNA]</scope>
    <source>
        <strain evidence="1 2">Jena</strain>
    </source>
</reference>
<accession>A0A2P6NSN9</accession>
<dbReference type="InParanoid" id="A0A2P6NSN9"/>
<protein>
    <submittedName>
        <fullName evidence="1">Uncharacterized protein</fullName>
    </submittedName>
</protein>
<evidence type="ECO:0000313" key="2">
    <source>
        <dbReference type="Proteomes" id="UP000241769"/>
    </source>
</evidence>
<organism evidence="1 2">
    <name type="scientific">Planoprotostelium fungivorum</name>
    <dbReference type="NCBI Taxonomy" id="1890364"/>
    <lineage>
        <taxon>Eukaryota</taxon>
        <taxon>Amoebozoa</taxon>
        <taxon>Evosea</taxon>
        <taxon>Variosea</taxon>
        <taxon>Cavosteliida</taxon>
        <taxon>Cavosteliaceae</taxon>
        <taxon>Planoprotostelium</taxon>
    </lineage>
</organism>
<gene>
    <name evidence="1" type="ORF">PROFUN_04959</name>
</gene>
<keyword evidence="2" id="KW-1185">Reference proteome</keyword>